<dbReference type="Pfam" id="PF00069">
    <property type="entry name" value="Pkinase"/>
    <property type="match status" value="1"/>
</dbReference>
<name>A0A3B0VVH9_9ZZZZ</name>
<organism evidence="8">
    <name type="scientific">hydrothermal vent metagenome</name>
    <dbReference type="NCBI Taxonomy" id="652676"/>
    <lineage>
        <taxon>unclassified sequences</taxon>
        <taxon>metagenomes</taxon>
        <taxon>ecological metagenomes</taxon>
    </lineage>
</organism>
<dbReference type="SMART" id="SM00331">
    <property type="entry name" value="PP2C_SIG"/>
    <property type="match status" value="1"/>
</dbReference>
<keyword evidence="4 8" id="KW-0418">Kinase</keyword>
<evidence type="ECO:0000256" key="4">
    <source>
        <dbReference type="ARBA" id="ARBA00022777"/>
    </source>
</evidence>
<dbReference type="CDD" id="cd14014">
    <property type="entry name" value="STKc_PknB_like"/>
    <property type="match status" value="1"/>
</dbReference>
<dbReference type="Gene3D" id="3.60.40.10">
    <property type="entry name" value="PPM-type phosphatase domain"/>
    <property type="match status" value="1"/>
</dbReference>
<gene>
    <name evidence="8" type="ORF">MNBD_GAMMA04-1249</name>
</gene>
<evidence type="ECO:0000256" key="3">
    <source>
        <dbReference type="ARBA" id="ARBA00022741"/>
    </source>
</evidence>
<dbReference type="PROSITE" id="PS51746">
    <property type="entry name" value="PPM_2"/>
    <property type="match status" value="1"/>
</dbReference>
<dbReference type="SMART" id="SM00220">
    <property type="entry name" value="S_TKc"/>
    <property type="match status" value="1"/>
</dbReference>
<dbReference type="InterPro" id="IPR000719">
    <property type="entry name" value="Prot_kinase_dom"/>
</dbReference>
<dbReference type="AlphaFoldDB" id="A0A3B0VVH9"/>
<dbReference type="CDD" id="cd00143">
    <property type="entry name" value="PP2Cc"/>
    <property type="match status" value="1"/>
</dbReference>
<feature type="domain" description="PPM-type phosphatase" evidence="7">
    <location>
        <begin position="8"/>
        <end position="235"/>
    </location>
</feature>
<dbReference type="InterPro" id="IPR001932">
    <property type="entry name" value="PPM-type_phosphatase-like_dom"/>
</dbReference>
<keyword evidence="3" id="KW-0547">Nucleotide-binding</keyword>
<evidence type="ECO:0000256" key="2">
    <source>
        <dbReference type="ARBA" id="ARBA00022679"/>
    </source>
</evidence>
<dbReference type="SMART" id="SM00332">
    <property type="entry name" value="PP2Cc"/>
    <property type="match status" value="1"/>
</dbReference>
<proteinExistence type="predicted"/>
<protein>
    <submittedName>
        <fullName evidence="8">Serine/threonine protein kinase</fullName>
    </submittedName>
</protein>
<evidence type="ECO:0000259" key="6">
    <source>
        <dbReference type="PROSITE" id="PS50011"/>
    </source>
</evidence>
<dbReference type="InterPro" id="IPR008271">
    <property type="entry name" value="Ser/Thr_kinase_AS"/>
</dbReference>
<dbReference type="EMBL" id="UOFB01000212">
    <property type="protein sequence ID" value="VAW47645.1"/>
    <property type="molecule type" value="Genomic_DNA"/>
</dbReference>
<keyword evidence="2" id="KW-0808">Transferase</keyword>
<dbReference type="SUPFAM" id="SSF81606">
    <property type="entry name" value="PP2C-like"/>
    <property type="match status" value="1"/>
</dbReference>
<evidence type="ECO:0000256" key="1">
    <source>
        <dbReference type="ARBA" id="ARBA00022527"/>
    </source>
</evidence>
<evidence type="ECO:0000256" key="5">
    <source>
        <dbReference type="ARBA" id="ARBA00022840"/>
    </source>
</evidence>
<dbReference type="PANTHER" id="PTHR24351">
    <property type="entry name" value="RIBOSOMAL PROTEIN S6 KINASE"/>
    <property type="match status" value="1"/>
</dbReference>
<sequence length="559" mass="63343">MSHPLKIAIGLYSSAGIKPENQDSLSHCTPTDESLESKGIVTVLADGVSTSEAAKQASHTAVTSFISDYYSTPDTWSTKKSCQQIISAINSWLFKQGCSHANELKGWVTTFDAIIFKSTTAYIMHIGDSRVYRLRKGELKQLTRDHITWLNSERSYLSRALGVDSALQIDFKTETLQEGDIYLQTSDGVHEFIPEKEMIALLNSSQSPDEIAQRLVEKAIANQSDDNLSALVAKVVSLPNESKEEVYNKLFELPFPPDLQPGMKLDGYEVLQELSISPRSQIYLAKDLENGKELVLKTPSANYCDDPWYLDGFVREEWIGQRLKHPGLMKTYKPRAKKQFLYFTSEYIKGQTVGQWITEHPNPKISTVREYIEQLSCALRAMHRQDVIHQDLKPDNVMITSQDRIKIIDFGAVHAAGLAELATVLQRQHPEGTLNYTAPEYLMGEPGSKRSDIFSLGVVCYEMLTGKLPYKEKLANKFKLKNYNQMKYIPLKTHRDDLPAWLDMVLKKACEPDPTKRYGLISEFIHDLKTPKDVVARTEFEPLLKRNPLLFWQGLSALL</sequence>
<dbReference type="PROSITE" id="PS50011">
    <property type="entry name" value="PROTEIN_KINASE_DOM"/>
    <property type="match status" value="1"/>
</dbReference>
<dbReference type="Pfam" id="PF13672">
    <property type="entry name" value="PP2C_2"/>
    <property type="match status" value="1"/>
</dbReference>
<dbReference type="InterPro" id="IPR036457">
    <property type="entry name" value="PPM-type-like_dom_sf"/>
</dbReference>
<keyword evidence="5" id="KW-0067">ATP-binding</keyword>
<accession>A0A3B0VVH9</accession>
<dbReference type="GO" id="GO:0004674">
    <property type="term" value="F:protein serine/threonine kinase activity"/>
    <property type="evidence" value="ECO:0007669"/>
    <property type="project" value="UniProtKB-KW"/>
</dbReference>
<dbReference type="PROSITE" id="PS00108">
    <property type="entry name" value="PROTEIN_KINASE_ST"/>
    <property type="match status" value="1"/>
</dbReference>
<evidence type="ECO:0000259" key="7">
    <source>
        <dbReference type="PROSITE" id="PS51746"/>
    </source>
</evidence>
<dbReference type="Gene3D" id="3.30.200.20">
    <property type="entry name" value="Phosphorylase Kinase, domain 1"/>
    <property type="match status" value="1"/>
</dbReference>
<dbReference type="InterPro" id="IPR011009">
    <property type="entry name" value="Kinase-like_dom_sf"/>
</dbReference>
<dbReference type="Gene3D" id="1.10.510.10">
    <property type="entry name" value="Transferase(Phosphotransferase) domain 1"/>
    <property type="match status" value="1"/>
</dbReference>
<feature type="non-terminal residue" evidence="8">
    <location>
        <position position="559"/>
    </location>
</feature>
<dbReference type="SUPFAM" id="SSF56112">
    <property type="entry name" value="Protein kinase-like (PK-like)"/>
    <property type="match status" value="1"/>
</dbReference>
<keyword evidence="1 8" id="KW-0723">Serine/threonine-protein kinase</keyword>
<evidence type="ECO:0000313" key="8">
    <source>
        <dbReference type="EMBL" id="VAW47645.1"/>
    </source>
</evidence>
<reference evidence="8" key="1">
    <citation type="submission" date="2018-06" db="EMBL/GenBank/DDBJ databases">
        <authorList>
            <person name="Zhirakovskaya E."/>
        </authorList>
    </citation>
    <scope>NUCLEOTIDE SEQUENCE</scope>
</reference>
<dbReference type="GO" id="GO:0005524">
    <property type="term" value="F:ATP binding"/>
    <property type="evidence" value="ECO:0007669"/>
    <property type="project" value="UniProtKB-KW"/>
</dbReference>
<feature type="domain" description="Protein kinase" evidence="6">
    <location>
        <begin position="268"/>
        <end position="529"/>
    </location>
</feature>